<feature type="active site" description="Proton acceptor" evidence="8">
    <location>
        <position position="13"/>
    </location>
</feature>
<dbReference type="PANTHER" id="PTHR11846:SF0">
    <property type="entry name" value="ADENYLOSUCCINATE SYNTHETASE"/>
    <property type="match status" value="1"/>
</dbReference>
<reference evidence="11 12" key="1">
    <citation type="journal article" date="2016" name="Nat. Commun.">
        <title>Thousands of microbial genomes shed light on interconnected biogeochemical processes in an aquifer system.</title>
        <authorList>
            <person name="Anantharaman K."/>
            <person name="Brown C.T."/>
            <person name="Hug L.A."/>
            <person name="Sharon I."/>
            <person name="Castelle C.J."/>
            <person name="Probst A.J."/>
            <person name="Thomas B.C."/>
            <person name="Singh A."/>
            <person name="Wilkins M.J."/>
            <person name="Karaoz U."/>
            <person name="Brodie E.L."/>
            <person name="Williams K.H."/>
            <person name="Hubbard S.S."/>
            <person name="Banfield J.F."/>
        </authorList>
    </citation>
    <scope>NUCLEOTIDE SEQUENCE [LARGE SCALE GENOMIC DNA]</scope>
</reference>
<dbReference type="GO" id="GO:0000287">
    <property type="term" value="F:magnesium ion binding"/>
    <property type="evidence" value="ECO:0007669"/>
    <property type="project" value="UniProtKB-UniRule"/>
</dbReference>
<keyword evidence="4 8" id="KW-0547">Nucleotide-binding</keyword>
<comment type="function">
    <text evidence="8">Plays an important role in the de novo pathway of purine nucleotide biosynthesis. Catalyzes the first committed step in the biosynthesis of AMP from IMP.</text>
</comment>
<dbReference type="PROSITE" id="PS00513">
    <property type="entry name" value="ADENYLOSUCCIN_SYN_2"/>
    <property type="match status" value="1"/>
</dbReference>
<dbReference type="FunFam" id="3.90.170.10:FF:000001">
    <property type="entry name" value="Adenylosuccinate synthetase"/>
    <property type="match status" value="1"/>
</dbReference>
<feature type="binding site" evidence="8">
    <location>
        <begin position="40"/>
        <end position="42"/>
    </location>
    <ligand>
        <name>GTP</name>
        <dbReference type="ChEBI" id="CHEBI:37565"/>
    </ligand>
</feature>
<evidence type="ECO:0000256" key="2">
    <source>
        <dbReference type="ARBA" id="ARBA00022598"/>
    </source>
</evidence>
<dbReference type="SMART" id="SM00788">
    <property type="entry name" value="Adenylsucc_synt"/>
    <property type="match status" value="1"/>
</dbReference>
<sequence>MSTIVVVGAQWGDEGKGKVVDCLSARADMVVRFNGGANAGHTIVVAREEYVLHLVPSGAVREGAACVIGNGCVVDAGLLLDEYDDLRRRGIDLADRLFVSGFAHLVLPHHKAADGALEDSSSSPIGTTRRGIGPAYCDKYARYGVRVEDLLDAKDLRAKLEAAYAYRARWTGAGVYPPMEEVYGQLTEAGKRLAPFIVDTSLLINGYIAEGKNVLFEGAQGSLLDVDFGTYPFVTSSNPVAPFAAIGSGVGLDQLDYALGVVKAYLTRVGEGPFPTELSNSTGEYLRERGYEYGRSTGRPRRCGWLDLVPLRLAARVNGLHGAVVSKLDVLDELAEIPVCTAYRLREKIFNEMPLPVSLLAEAEPIYETLPGWKTDTSGITSWDDLPKKAQAYLRFIEEGCGVPVAGISVGQRRDQIIWLEEVF</sequence>
<name>A0A1F5FF76_9BACT</name>
<dbReference type="InterPro" id="IPR001114">
    <property type="entry name" value="Adenylosuccinate_synthetase"/>
</dbReference>
<dbReference type="Gene3D" id="3.40.440.10">
    <property type="entry name" value="Adenylosuccinate Synthetase, subunit A, domain 1"/>
    <property type="match status" value="1"/>
</dbReference>
<feature type="active site" evidence="9">
    <location>
        <position position="139"/>
    </location>
</feature>
<keyword evidence="3 8" id="KW-0479">Metal-binding</keyword>
<dbReference type="AlphaFoldDB" id="A0A1F5FF76"/>
<feature type="binding site" evidence="8">
    <location>
        <position position="40"/>
    </location>
    <ligand>
        <name>Mg(2+)</name>
        <dbReference type="ChEBI" id="CHEBI:18420"/>
    </ligand>
</feature>
<comment type="caution">
    <text evidence="11">The sequence shown here is derived from an EMBL/GenBank/DDBJ whole genome shotgun (WGS) entry which is preliminary data.</text>
</comment>
<protein>
    <recommendedName>
        <fullName evidence="8 10">Adenylosuccinate synthetase</fullName>
        <shortName evidence="8">AMPSase</shortName>
        <shortName evidence="8">AdSS</shortName>
        <ecNumber evidence="8 10">6.3.4.4</ecNumber>
    </recommendedName>
    <alternativeName>
        <fullName evidence="8">IMP--aspartate ligase</fullName>
    </alternativeName>
</protein>
<comment type="catalytic activity">
    <reaction evidence="8 10">
        <text>IMP + L-aspartate + GTP = N(6)-(1,2-dicarboxyethyl)-AMP + GDP + phosphate + 2 H(+)</text>
        <dbReference type="Rhea" id="RHEA:15753"/>
        <dbReference type="ChEBI" id="CHEBI:15378"/>
        <dbReference type="ChEBI" id="CHEBI:29991"/>
        <dbReference type="ChEBI" id="CHEBI:37565"/>
        <dbReference type="ChEBI" id="CHEBI:43474"/>
        <dbReference type="ChEBI" id="CHEBI:57567"/>
        <dbReference type="ChEBI" id="CHEBI:58053"/>
        <dbReference type="ChEBI" id="CHEBI:58189"/>
        <dbReference type="EC" id="6.3.4.4"/>
    </reaction>
</comment>
<evidence type="ECO:0000256" key="10">
    <source>
        <dbReference type="RuleBase" id="RU000520"/>
    </source>
</evidence>
<feature type="binding site" description="in other chain" evidence="8">
    <location>
        <position position="235"/>
    </location>
    <ligand>
        <name>IMP</name>
        <dbReference type="ChEBI" id="CHEBI:58053"/>
        <note>ligand shared between dimeric partners</note>
    </ligand>
</feature>
<evidence type="ECO:0000256" key="4">
    <source>
        <dbReference type="ARBA" id="ARBA00022741"/>
    </source>
</evidence>
<dbReference type="NCBIfam" id="NF002223">
    <property type="entry name" value="PRK01117.1"/>
    <property type="match status" value="1"/>
</dbReference>
<keyword evidence="2 8" id="KW-0436">Ligase</keyword>
<feature type="binding site" evidence="8">
    <location>
        <begin position="295"/>
        <end position="301"/>
    </location>
    <ligand>
        <name>substrate</name>
    </ligand>
</feature>
<dbReference type="PANTHER" id="PTHR11846">
    <property type="entry name" value="ADENYLOSUCCINATE SYNTHETASE"/>
    <property type="match status" value="1"/>
</dbReference>
<accession>A0A1F5FF76</accession>
<dbReference type="GO" id="GO:0005737">
    <property type="term" value="C:cytoplasm"/>
    <property type="evidence" value="ECO:0007669"/>
    <property type="project" value="UniProtKB-SubCell"/>
</dbReference>
<dbReference type="STRING" id="1817816.A2Y64_05940"/>
<feature type="binding site" description="in other chain" evidence="8">
    <location>
        <begin position="13"/>
        <end position="16"/>
    </location>
    <ligand>
        <name>IMP</name>
        <dbReference type="ChEBI" id="CHEBI:58053"/>
        <note>ligand shared between dimeric partners</note>
    </ligand>
</feature>
<dbReference type="SUPFAM" id="SSF52540">
    <property type="entry name" value="P-loop containing nucleoside triphosphate hydrolases"/>
    <property type="match status" value="1"/>
</dbReference>
<dbReference type="InterPro" id="IPR042109">
    <property type="entry name" value="Adenylosuccinate_synth_dom1"/>
</dbReference>
<evidence type="ECO:0000256" key="6">
    <source>
        <dbReference type="ARBA" id="ARBA00022842"/>
    </source>
</evidence>
<organism evidence="11 12">
    <name type="scientific">Candidatus Coatesbacteria bacterium RBG_13_66_14</name>
    <dbReference type="NCBI Taxonomy" id="1817816"/>
    <lineage>
        <taxon>Bacteria</taxon>
        <taxon>Candidatus Coatesiibacteriota</taxon>
    </lineage>
</organism>
<evidence type="ECO:0000256" key="3">
    <source>
        <dbReference type="ARBA" id="ARBA00022723"/>
    </source>
</evidence>
<comment type="similarity">
    <text evidence="8 10">Belongs to the adenylosuccinate synthetase family.</text>
</comment>
<feature type="binding site" evidence="8">
    <location>
        <begin position="12"/>
        <end position="18"/>
    </location>
    <ligand>
        <name>GTP</name>
        <dbReference type="ChEBI" id="CHEBI:37565"/>
    </ligand>
</feature>
<gene>
    <name evidence="8" type="primary">purA</name>
    <name evidence="11" type="ORF">A2Y64_05940</name>
</gene>
<feature type="binding site" description="in other chain" evidence="8">
    <location>
        <position position="299"/>
    </location>
    <ligand>
        <name>IMP</name>
        <dbReference type="ChEBI" id="CHEBI:58053"/>
        <note>ligand shared between dimeric partners</note>
    </ligand>
</feature>
<dbReference type="Gene3D" id="1.10.300.10">
    <property type="entry name" value="Adenylosuccinate Synthetase, subunit A, domain 2"/>
    <property type="match status" value="1"/>
</dbReference>
<comment type="cofactor">
    <cofactor evidence="8">
        <name>Mg(2+)</name>
        <dbReference type="ChEBI" id="CHEBI:18420"/>
    </cofactor>
    <text evidence="8">Binds 1 Mg(2+) ion per subunit.</text>
</comment>
<feature type="binding site" description="in other chain" evidence="8">
    <location>
        <position position="128"/>
    </location>
    <ligand>
        <name>IMP</name>
        <dbReference type="ChEBI" id="CHEBI:58053"/>
        <note>ligand shared between dimeric partners</note>
    </ligand>
</feature>
<dbReference type="InterPro" id="IPR018220">
    <property type="entry name" value="Adenylosuccin_syn_GTP-bd"/>
</dbReference>
<dbReference type="EC" id="6.3.4.4" evidence="8 10"/>
<dbReference type="HAMAP" id="MF_00011">
    <property type="entry name" value="Adenylosucc_synth"/>
    <property type="match status" value="1"/>
</dbReference>
<feature type="binding site" evidence="8">
    <location>
        <position position="142"/>
    </location>
    <ligand>
        <name>IMP</name>
        <dbReference type="ChEBI" id="CHEBI:58053"/>
        <note>ligand shared between dimeric partners</note>
    </ligand>
</feature>
<dbReference type="GO" id="GO:0044208">
    <property type="term" value="P:'de novo' AMP biosynthetic process"/>
    <property type="evidence" value="ECO:0007669"/>
    <property type="project" value="UniProtKB-UniRule"/>
</dbReference>
<dbReference type="GO" id="GO:0004019">
    <property type="term" value="F:adenylosuccinate synthase activity"/>
    <property type="evidence" value="ECO:0007669"/>
    <property type="project" value="UniProtKB-UniRule"/>
</dbReference>
<dbReference type="InterPro" id="IPR042110">
    <property type="entry name" value="Adenylosuccinate_synth_dom2"/>
</dbReference>
<evidence type="ECO:0000256" key="7">
    <source>
        <dbReference type="ARBA" id="ARBA00023134"/>
    </source>
</evidence>
<feature type="binding site" description="in other chain" evidence="8">
    <location>
        <begin position="38"/>
        <end position="41"/>
    </location>
    <ligand>
        <name>IMP</name>
        <dbReference type="ChEBI" id="CHEBI:58053"/>
        <note>ligand shared between dimeric partners</note>
    </ligand>
</feature>
<dbReference type="GO" id="GO:0005525">
    <property type="term" value="F:GTP binding"/>
    <property type="evidence" value="ECO:0007669"/>
    <property type="project" value="UniProtKB-UniRule"/>
</dbReference>
<dbReference type="NCBIfam" id="TIGR00184">
    <property type="entry name" value="purA"/>
    <property type="match status" value="1"/>
</dbReference>
<evidence type="ECO:0000256" key="5">
    <source>
        <dbReference type="ARBA" id="ARBA00022755"/>
    </source>
</evidence>
<comment type="pathway">
    <text evidence="8 10">Purine metabolism; AMP biosynthesis via de novo pathway; AMP from IMP: step 1/2.</text>
</comment>
<dbReference type="InterPro" id="IPR033128">
    <property type="entry name" value="Adenylosuccin_syn_Lys_AS"/>
</dbReference>
<evidence type="ECO:0000313" key="11">
    <source>
        <dbReference type="EMBL" id="OGD78241.1"/>
    </source>
</evidence>
<dbReference type="Gene3D" id="3.90.170.10">
    <property type="entry name" value="Adenylosuccinate Synthetase, subunit A, domain 3"/>
    <property type="match status" value="1"/>
</dbReference>
<evidence type="ECO:0000256" key="1">
    <source>
        <dbReference type="ARBA" id="ARBA00011738"/>
    </source>
</evidence>
<dbReference type="CDD" id="cd03108">
    <property type="entry name" value="AdSS"/>
    <property type="match status" value="1"/>
</dbReference>
<comment type="subcellular location">
    <subcellularLocation>
        <location evidence="8">Cytoplasm</location>
    </subcellularLocation>
</comment>
<evidence type="ECO:0000313" key="12">
    <source>
        <dbReference type="Proteomes" id="UP000177187"/>
    </source>
</evidence>
<dbReference type="InterPro" id="IPR027417">
    <property type="entry name" value="P-loop_NTPase"/>
</dbReference>
<proteinExistence type="inferred from homology"/>
<keyword evidence="7 8" id="KW-0342">GTP-binding</keyword>
<dbReference type="Proteomes" id="UP000177187">
    <property type="component" value="Unassembled WGS sequence"/>
</dbReference>
<feature type="active site" description="Proton donor" evidence="8">
    <location>
        <position position="41"/>
    </location>
</feature>
<feature type="binding site" evidence="8">
    <location>
        <begin position="409"/>
        <end position="411"/>
    </location>
    <ligand>
        <name>GTP</name>
        <dbReference type="ChEBI" id="CHEBI:37565"/>
    </ligand>
</feature>
<keyword evidence="5 8" id="KW-0658">Purine biosynthesis</keyword>
<dbReference type="UniPathway" id="UPA00075">
    <property type="reaction ID" value="UER00335"/>
</dbReference>
<dbReference type="EMBL" id="MFAF01000043">
    <property type="protein sequence ID" value="OGD78241.1"/>
    <property type="molecule type" value="Genomic_DNA"/>
</dbReference>
<dbReference type="PROSITE" id="PS01266">
    <property type="entry name" value="ADENYLOSUCCIN_SYN_1"/>
    <property type="match status" value="1"/>
</dbReference>
<feature type="binding site" evidence="8">
    <location>
        <position position="301"/>
    </location>
    <ligand>
        <name>GTP</name>
        <dbReference type="ChEBI" id="CHEBI:37565"/>
    </ligand>
</feature>
<keyword evidence="8" id="KW-0963">Cytoplasm</keyword>
<dbReference type="GO" id="GO:0046040">
    <property type="term" value="P:IMP metabolic process"/>
    <property type="evidence" value="ECO:0007669"/>
    <property type="project" value="TreeGrafter"/>
</dbReference>
<evidence type="ECO:0000256" key="9">
    <source>
        <dbReference type="PROSITE-ProRule" id="PRU10134"/>
    </source>
</evidence>
<feature type="binding site" description="in other chain" evidence="8">
    <location>
        <position position="220"/>
    </location>
    <ligand>
        <name>IMP</name>
        <dbReference type="ChEBI" id="CHEBI:58053"/>
        <note>ligand shared between dimeric partners</note>
    </ligand>
</feature>
<dbReference type="InterPro" id="IPR042111">
    <property type="entry name" value="Adenylosuccinate_synth_dom3"/>
</dbReference>
<comment type="subunit">
    <text evidence="1 8">Homodimer.</text>
</comment>
<dbReference type="Pfam" id="PF00709">
    <property type="entry name" value="Adenylsucc_synt"/>
    <property type="match status" value="1"/>
</dbReference>
<evidence type="ECO:0000256" key="8">
    <source>
        <dbReference type="HAMAP-Rule" id="MF_00011"/>
    </source>
</evidence>
<keyword evidence="6 8" id="KW-0460">Magnesium</keyword>
<dbReference type="FunFam" id="1.10.300.10:FF:000001">
    <property type="entry name" value="Adenylosuccinate synthetase"/>
    <property type="match status" value="1"/>
</dbReference>
<feature type="binding site" evidence="8">
    <location>
        <position position="13"/>
    </location>
    <ligand>
        <name>Mg(2+)</name>
        <dbReference type="ChEBI" id="CHEBI:18420"/>
    </ligand>
</feature>
<feature type="binding site" evidence="8">
    <location>
        <begin position="327"/>
        <end position="329"/>
    </location>
    <ligand>
        <name>GTP</name>
        <dbReference type="ChEBI" id="CHEBI:37565"/>
    </ligand>
</feature>